<keyword evidence="3 6" id="KW-0812">Transmembrane</keyword>
<evidence type="ECO:0000256" key="6">
    <source>
        <dbReference type="SAM" id="Phobius"/>
    </source>
</evidence>
<keyword evidence="4 6" id="KW-1133">Transmembrane helix</keyword>
<dbReference type="PANTHER" id="PTHR11654">
    <property type="entry name" value="OLIGOPEPTIDE TRANSPORTER-RELATED"/>
    <property type="match status" value="1"/>
</dbReference>
<dbReference type="Gene3D" id="1.20.1250.20">
    <property type="entry name" value="MFS general substrate transporter like domains"/>
    <property type="match status" value="1"/>
</dbReference>
<dbReference type="OrthoDB" id="8904098at2759"/>
<dbReference type="GO" id="GO:0022857">
    <property type="term" value="F:transmembrane transporter activity"/>
    <property type="evidence" value="ECO:0007669"/>
    <property type="project" value="InterPro"/>
</dbReference>
<dbReference type="EMBL" id="NMUH01003579">
    <property type="protein sequence ID" value="MQM06241.1"/>
    <property type="molecule type" value="Genomic_DNA"/>
</dbReference>
<dbReference type="SUPFAM" id="SSF103473">
    <property type="entry name" value="MFS general substrate transporter"/>
    <property type="match status" value="1"/>
</dbReference>
<accession>A0A843WL32</accession>
<dbReference type="InterPro" id="IPR036259">
    <property type="entry name" value="MFS_trans_sf"/>
</dbReference>
<dbReference type="Pfam" id="PF00854">
    <property type="entry name" value="PTR2"/>
    <property type="match status" value="1"/>
</dbReference>
<feature type="transmembrane region" description="Helical" evidence="6">
    <location>
        <begin position="173"/>
        <end position="192"/>
    </location>
</feature>
<comment type="subcellular location">
    <subcellularLocation>
        <location evidence="1">Membrane</location>
        <topology evidence="1">Multi-pass membrane protein</topology>
    </subcellularLocation>
</comment>
<dbReference type="InterPro" id="IPR000109">
    <property type="entry name" value="POT_fam"/>
</dbReference>
<keyword evidence="5 6" id="KW-0472">Membrane</keyword>
<comment type="caution">
    <text evidence="7">The sequence shown here is derived from an EMBL/GenBank/DDBJ whole genome shotgun (WGS) entry which is preliminary data.</text>
</comment>
<reference evidence="7" key="1">
    <citation type="submission" date="2017-07" db="EMBL/GenBank/DDBJ databases">
        <title>Taro Niue Genome Assembly and Annotation.</title>
        <authorList>
            <person name="Atibalentja N."/>
            <person name="Keating K."/>
            <person name="Fields C.J."/>
        </authorList>
    </citation>
    <scope>NUCLEOTIDE SEQUENCE</scope>
    <source>
        <strain evidence="7">Niue_2</strain>
        <tissue evidence="7">Leaf</tissue>
    </source>
</reference>
<evidence type="ECO:0000256" key="5">
    <source>
        <dbReference type="ARBA" id="ARBA00023136"/>
    </source>
</evidence>
<name>A0A843WL32_COLES</name>
<feature type="transmembrane region" description="Helical" evidence="6">
    <location>
        <begin position="83"/>
        <end position="105"/>
    </location>
</feature>
<keyword evidence="8" id="KW-1185">Reference proteome</keyword>
<protein>
    <submittedName>
        <fullName evidence="7">Uncharacterized protein</fullName>
    </submittedName>
</protein>
<gene>
    <name evidence="7" type="ORF">Taro_039062</name>
</gene>
<organism evidence="7 8">
    <name type="scientific">Colocasia esculenta</name>
    <name type="common">Wild taro</name>
    <name type="synonym">Arum esculentum</name>
    <dbReference type="NCBI Taxonomy" id="4460"/>
    <lineage>
        <taxon>Eukaryota</taxon>
        <taxon>Viridiplantae</taxon>
        <taxon>Streptophyta</taxon>
        <taxon>Embryophyta</taxon>
        <taxon>Tracheophyta</taxon>
        <taxon>Spermatophyta</taxon>
        <taxon>Magnoliopsida</taxon>
        <taxon>Liliopsida</taxon>
        <taxon>Araceae</taxon>
        <taxon>Aroideae</taxon>
        <taxon>Colocasieae</taxon>
        <taxon>Colocasia</taxon>
    </lineage>
</organism>
<evidence type="ECO:0000256" key="3">
    <source>
        <dbReference type="ARBA" id="ARBA00022692"/>
    </source>
</evidence>
<dbReference type="AlphaFoldDB" id="A0A843WL32"/>
<comment type="similarity">
    <text evidence="2">Belongs to the major facilitator superfamily. Proton-dependent oligopeptide transporter (POT/PTR) (TC 2.A.17) family.</text>
</comment>
<proteinExistence type="inferred from homology"/>
<evidence type="ECO:0000256" key="1">
    <source>
        <dbReference type="ARBA" id="ARBA00004141"/>
    </source>
</evidence>
<feature type="transmembrane region" description="Helical" evidence="6">
    <location>
        <begin position="198"/>
        <end position="223"/>
    </location>
</feature>
<evidence type="ECO:0000313" key="7">
    <source>
        <dbReference type="EMBL" id="MQM06241.1"/>
    </source>
</evidence>
<dbReference type="Proteomes" id="UP000652761">
    <property type="component" value="Unassembled WGS sequence"/>
</dbReference>
<evidence type="ECO:0000313" key="8">
    <source>
        <dbReference type="Proteomes" id="UP000652761"/>
    </source>
</evidence>
<evidence type="ECO:0000256" key="2">
    <source>
        <dbReference type="ARBA" id="ARBA00005982"/>
    </source>
</evidence>
<sequence>MDVEQAQTAAPGEKRGGWITFPFILGNMFGTSVAIFGVTSNFMVYLIKQFNVGGVDAAQINNIVNGCSNLAPIAGAVLSDSSLGCFVVVVASSFLSLLGMVLFTLTATVGSLRPPPCPPGANACKSPSPGQNAVLYLAVALGCAGTGGTRFNLATMGANQFDNPRDQNVFFNWYFFVMYVAGIIATTAVVYVQDNVSWGWGFGICTAANAASVVVLLLGAGYYRGATPGGSPYVGLARVLVAATRKWRVAAAREEATEVEYYCGSSSGEKHKVPTGSFRKESPKAEATLEVIRQYCRCSRAVDLGWGERRL</sequence>
<feature type="transmembrane region" description="Helical" evidence="6">
    <location>
        <begin position="133"/>
        <end position="153"/>
    </location>
</feature>
<dbReference type="GO" id="GO:0016020">
    <property type="term" value="C:membrane"/>
    <property type="evidence" value="ECO:0007669"/>
    <property type="project" value="UniProtKB-SubCell"/>
</dbReference>
<evidence type="ECO:0000256" key="4">
    <source>
        <dbReference type="ARBA" id="ARBA00022989"/>
    </source>
</evidence>
<feature type="transmembrane region" description="Helical" evidence="6">
    <location>
        <begin position="18"/>
        <end position="38"/>
    </location>
</feature>